<keyword evidence="1" id="KW-1133">Transmembrane helix</keyword>
<comment type="caution">
    <text evidence="2">The sequence shown here is derived from an EMBL/GenBank/DDBJ whole genome shotgun (WGS) entry which is preliminary data.</text>
</comment>
<sequence>MSNDNDYLLENIKNEHKFIKNLDFYKIHEEFNKSCDNIHSQDACYSGDIEQWSKNPDVKELLKNIRSNLYKIYSTLNNGRTKYFDNTIPNDVKICCVSLKYWLYDKIVTKKLKDTQIKELYEGWRNDIDKKIEYNLLQPCKFYNLNKNEIKRIKNIYALNTILQSTTEIFGTCNEEKCMYKDYMEQGLVEFINSVKKCSTDSISEGYCAEFSDFLETCYNNNENKGIKVFNNYYTASVDNGMRYLLSGQKTKNDRLYIYVKDVKWLNWDKFSHLLNTQKSTTIAATSIAGSAIGLSSIFYYLYKFKPFGISLLKGNRKNIVNIDEEVHNSLLYTSDTEQAPFKNREYKVAYQNISNS</sequence>
<feature type="transmembrane region" description="Helical" evidence="1">
    <location>
        <begin position="283"/>
        <end position="303"/>
    </location>
</feature>
<reference evidence="2" key="1">
    <citation type="submission" date="2021-09" db="EMBL/GenBank/DDBJ databases">
        <authorList>
            <consortium name="Pathogen Informatics"/>
        </authorList>
    </citation>
    <scope>NUCLEOTIDE SEQUENCE</scope>
    <source>
        <strain evidence="2">PvW1</strain>
    </source>
</reference>
<dbReference type="AlphaFoldDB" id="A0A8S4HLS2"/>
<dbReference type="EMBL" id="CAJZCX010000013">
    <property type="protein sequence ID" value="CAG9482211.1"/>
    <property type="molecule type" value="Genomic_DNA"/>
</dbReference>
<accession>A0A8S4HLS2</accession>
<dbReference type="VEuPathDB" id="PlasmoDB:PVPAM_110062800"/>
<dbReference type="Proteomes" id="UP000779233">
    <property type="component" value="Unassembled WGS sequence"/>
</dbReference>
<gene>
    <name evidence="2" type="ORF">PVW1_040005800</name>
</gene>
<evidence type="ECO:0000313" key="2">
    <source>
        <dbReference type="EMBL" id="CAG9482211.1"/>
    </source>
</evidence>
<evidence type="ECO:0000313" key="3">
    <source>
        <dbReference type="Proteomes" id="UP000779233"/>
    </source>
</evidence>
<organism evidence="2 3">
    <name type="scientific">Plasmodium vivax</name>
    <name type="common">malaria parasite P. vivax</name>
    <dbReference type="NCBI Taxonomy" id="5855"/>
    <lineage>
        <taxon>Eukaryota</taxon>
        <taxon>Sar</taxon>
        <taxon>Alveolata</taxon>
        <taxon>Apicomplexa</taxon>
        <taxon>Aconoidasida</taxon>
        <taxon>Haemosporida</taxon>
        <taxon>Plasmodiidae</taxon>
        <taxon>Plasmodium</taxon>
        <taxon>Plasmodium (Plasmodium)</taxon>
    </lineage>
</organism>
<protein>
    <submittedName>
        <fullName evidence="2">(malaria parasite P. vivax) hypothetical protein</fullName>
    </submittedName>
</protein>
<name>A0A8S4HLS2_PLAVI</name>
<keyword evidence="1" id="KW-0472">Membrane</keyword>
<evidence type="ECO:0000256" key="1">
    <source>
        <dbReference type="SAM" id="Phobius"/>
    </source>
</evidence>
<proteinExistence type="predicted"/>
<keyword evidence="1" id="KW-0812">Transmembrane</keyword>